<name>A0A8H4NYC5_9HYPO</name>
<evidence type="ECO:0000313" key="1">
    <source>
        <dbReference type="EMBL" id="KAF4442127.1"/>
    </source>
</evidence>
<comment type="caution">
    <text evidence="1">The sequence shown here is derived from an EMBL/GenBank/DDBJ whole genome shotgun (WGS) entry which is preliminary data.</text>
</comment>
<gene>
    <name evidence="1" type="ORF">FACUT_2235</name>
</gene>
<dbReference type="OrthoDB" id="5080067at2759"/>
<accession>A0A8H4NYC5</accession>
<reference evidence="1 2" key="1">
    <citation type="submission" date="2020-01" db="EMBL/GenBank/DDBJ databases">
        <title>Identification and distribution of gene clusters putatively required for synthesis of sphingolipid metabolism inhibitors in phylogenetically diverse species of the filamentous fungus Fusarium.</title>
        <authorList>
            <person name="Kim H.-S."/>
            <person name="Busman M."/>
            <person name="Brown D.W."/>
            <person name="Divon H."/>
            <person name="Uhlig S."/>
            <person name="Proctor R.H."/>
        </authorList>
    </citation>
    <scope>NUCLEOTIDE SEQUENCE [LARGE SCALE GENOMIC DNA]</scope>
    <source>
        <strain evidence="1 2">NRRL 13308</strain>
    </source>
</reference>
<proteinExistence type="predicted"/>
<dbReference type="AlphaFoldDB" id="A0A8H4NYC5"/>
<keyword evidence="2" id="KW-1185">Reference proteome</keyword>
<protein>
    <submittedName>
        <fullName evidence="1">Uncharacterized protein</fullName>
    </submittedName>
</protein>
<evidence type="ECO:0000313" key="2">
    <source>
        <dbReference type="Proteomes" id="UP000536711"/>
    </source>
</evidence>
<organism evidence="1 2">
    <name type="scientific">Fusarium acutatum</name>
    <dbReference type="NCBI Taxonomy" id="78861"/>
    <lineage>
        <taxon>Eukaryota</taxon>
        <taxon>Fungi</taxon>
        <taxon>Dikarya</taxon>
        <taxon>Ascomycota</taxon>
        <taxon>Pezizomycotina</taxon>
        <taxon>Sordariomycetes</taxon>
        <taxon>Hypocreomycetidae</taxon>
        <taxon>Hypocreales</taxon>
        <taxon>Nectriaceae</taxon>
        <taxon>Fusarium</taxon>
        <taxon>Fusarium fujikuroi species complex</taxon>
    </lineage>
</organism>
<dbReference type="Proteomes" id="UP000536711">
    <property type="component" value="Unassembled WGS sequence"/>
</dbReference>
<dbReference type="EMBL" id="JAADJF010000050">
    <property type="protein sequence ID" value="KAF4442127.1"/>
    <property type="molecule type" value="Genomic_DNA"/>
</dbReference>
<sequence>MAAALYSVMTITGPDGEPQPVSLFFPPPTATDLASALNFFIPEDDISSVPVADKKPMTIKDILANIRRKVEADIELNKERRRAVFWDKKKKRIPTNGLVAGGLIKKMN</sequence>